<dbReference type="PIRSF" id="PIRSF000164">
    <property type="entry name" value="DHO_oxidase"/>
    <property type="match status" value="1"/>
</dbReference>
<name>A0A0P6XUK1_9CHLR</name>
<protein>
    <recommendedName>
        <fullName evidence="9">Dihydroorotate dehydrogenase</fullName>
        <shortName evidence="9">DHOD</shortName>
        <shortName evidence="9">DHODase</shortName>
        <shortName evidence="9">DHOdehase</shortName>
        <ecNumber evidence="9">1.3.-.-</ecNumber>
    </recommendedName>
</protein>
<dbReference type="GO" id="GO:0004152">
    <property type="term" value="F:dihydroorotate dehydrogenase activity"/>
    <property type="evidence" value="ECO:0007669"/>
    <property type="project" value="UniProtKB-UniRule"/>
</dbReference>
<organism evidence="11 12">
    <name type="scientific">Ornatilinea apprima</name>
    <dbReference type="NCBI Taxonomy" id="1134406"/>
    <lineage>
        <taxon>Bacteria</taxon>
        <taxon>Bacillati</taxon>
        <taxon>Chloroflexota</taxon>
        <taxon>Anaerolineae</taxon>
        <taxon>Anaerolineales</taxon>
        <taxon>Anaerolineaceae</taxon>
        <taxon>Ornatilinea</taxon>
    </lineage>
</organism>
<evidence type="ECO:0000256" key="7">
    <source>
        <dbReference type="ARBA" id="ARBA00022975"/>
    </source>
</evidence>
<proteinExistence type="inferred from homology"/>
<feature type="binding site" evidence="9">
    <location>
        <position position="129"/>
    </location>
    <ligand>
        <name>substrate</name>
    </ligand>
</feature>
<dbReference type="Pfam" id="PF01180">
    <property type="entry name" value="DHO_dh"/>
    <property type="match status" value="1"/>
</dbReference>
<feature type="binding site" evidence="9">
    <location>
        <position position="21"/>
    </location>
    <ligand>
        <name>FMN</name>
        <dbReference type="ChEBI" id="CHEBI:58210"/>
    </ligand>
</feature>
<dbReference type="UniPathway" id="UPA00070"/>
<dbReference type="PANTHER" id="PTHR48109">
    <property type="entry name" value="DIHYDROOROTATE DEHYDROGENASE (QUINONE), MITOCHONDRIAL-RELATED"/>
    <property type="match status" value="1"/>
</dbReference>
<dbReference type="NCBIfam" id="NF005574">
    <property type="entry name" value="PRK07259.1"/>
    <property type="match status" value="1"/>
</dbReference>
<keyword evidence="4 9" id="KW-0963">Cytoplasm</keyword>
<evidence type="ECO:0000256" key="9">
    <source>
        <dbReference type="HAMAP-Rule" id="MF_00224"/>
    </source>
</evidence>
<dbReference type="STRING" id="1134406.ADN00_06325"/>
<keyword evidence="8 9" id="KW-0560">Oxidoreductase</keyword>
<feature type="binding site" evidence="9">
    <location>
        <begin position="69"/>
        <end position="73"/>
    </location>
    <ligand>
        <name>substrate</name>
    </ligand>
</feature>
<keyword evidence="6 9" id="KW-0288">FMN</keyword>
<dbReference type="NCBIfam" id="TIGR01037">
    <property type="entry name" value="pyrD_sub1_fam"/>
    <property type="match status" value="1"/>
</dbReference>
<feature type="binding site" evidence="9">
    <location>
        <position position="45"/>
    </location>
    <ligand>
        <name>substrate</name>
    </ligand>
</feature>
<evidence type="ECO:0000256" key="3">
    <source>
        <dbReference type="ARBA" id="ARBA00008008"/>
    </source>
</evidence>
<keyword evidence="12" id="KW-1185">Reference proteome</keyword>
<evidence type="ECO:0000259" key="10">
    <source>
        <dbReference type="Pfam" id="PF01180"/>
    </source>
</evidence>
<dbReference type="EC" id="1.3.-.-" evidence="9"/>
<dbReference type="Proteomes" id="UP000050417">
    <property type="component" value="Unassembled WGS sequence"/>
</dbReference>
<dbReference type="EMBL" id="LGCL01000016">
    <property type="protein sequence ID" value="KPL78830.1"/>
    <property type="molecule type" value="Genomic_DNA"/>
</dbReference>
<dbReference type="OrthoDB" id="9794954at2"/>
<comment type="caution">
    <text evidence="9">Lacks conserved residue(s) required for the propagation of feature annotation.</text>
</comment>
<feature type="binding site" evidence="9">
    <location>
        <begin position="45"/>
        <end position="46"/>
    </location>
    <ligand>
        <name>FMN</name>
        <dbReference type="ChEBI" id="CHEBI:58210"/>
    </ligand>
</feature>
<accession>A0A0P6XUK1</accession>
<dbReference type="InterPro" id="IPR013785">
    <property type="entry name" value="Aldolase_TIM"/>
</dbReference>
<dbReference type="InterPro" id="IPR001295">
    <property type="entry name" value="Dihydroorotate_DH_CS"/>
</dbReference>
<comment type="function">
    <text evidence="9">Catalyzes the conversion of dihydroorotate to orotate.</text>
</comment>
<sequence length="307" mass="31222">MTDLSCAFLNLHLKNPTVLASGILGTSPTLLERVARAGAGAVTSKSCGPEPRAGHPNPVCLDWGGGLINAIGLTNPGIEEETRHLTASAQRLRPLGVPLIASIFAPSVEAFAEVARKVSAALPDLIEVNISCPNVGDEFGTPFAGLPETAAAVTAAVKAATDIPISVKLAPNVPVIARIARAVVEAGADAITAVNTMPGMVIDADAGRPVLANKMGGISGPALKPIALRCVAEIARAVKVPIIGTGGITTGRDAAEMIMAGASAVGIGSAAWYRGPEVFDAIVSELAEWMQAAGYSSIEEMRGIAIQ</sequence>
<dbReference type="GO" id="GO:0044205">
    <property type="term" value="P:'de novo' UMP biosynthetic process"/>
    <property type="evidence" value="ECO:0007669"/>
    <property type="project" value="UniProtKB-UniRule"/>
</dbReference>
<comment type="similarity">
    <text evidence="3 9">Belongs to the dihydroorotate dehydrogenase family. Type 1 subfamily.</text>
</comment>
<evidence type="ECO:0000256" key="1">
    <source>
        <dbReference type="ARBA" id="ARBA00004496"/>
    </source>
</evidence>
<reference evidence="11 12" key="1">
    <citation type="submission" date="2015-07" db="EMBL/GenBank/DDBJ databases">
        <title>Genome sequence of Ornatilinea apprima DSM 23815.</title>
        <authorList>
            <person name="Hemp J."/>
            <person name="Ward L.M."/>
            <person name="Pace L.A."/>
            <person name="Fischer W.W."/>
        </authorList>
    </citation>
    <scope>NUCLEOTIDE SEQUENCE [LARGE SCALE GENOMIC DNA]</scope>
    <source>
        <strain evidence="11 12">P3M-1</strain>
    </source>
</reference>
<dbReference type="GO" id="GO:0006207">
    <property type="term" value="P:'de novo' pyrimidine nucleobase biosynthetic process"/>
    <property type="evidence" value="ECO:0007669"/>
    <property type="project" value="InterPro"/>
</dbReference>
<dbReference type="InterPro" id="IPR024920">
    <property type="entry name" value="Dihydroorotate_DH_1"/>
</dbReference>
<comment type="pathway">
    <text evidence="2 9">Pyrimidine metabolism; UMP biosynthesis via de novo pathway.</text>
</comment>
<feature type="binding site" evidence="9">
    <location>
        <begin position="246"/>
        <end position="247"/>
    </location>
    <ligand>
        <name>FMN</name>
        <dbReference type="ChEBI" id="CHEBI:58210"/>
    </ligand>
</feature>
<dbReference type="InterPro" id="IPR033888">
    <property type="entry name" value="DHOD_1B"/>
</dbReference>
<dbReference type="InterPro" id="IPR050074">
    <property type="entry name" value="DHO_dehydrogenase"/>
</dbReference>
<dbReference type="InterPro" id="IPR012135">
    <property type="entry name" value="Dihydroorotate_DH_1_2"/>
</dbReference>
<feature type="binding site" evidence="9">
    <location>
        <position position="194"/>
    </location>
    <ligand>
        <name>FMN</name>
        <dbReference type="ChEBI" id="CHEBI:58210"/>
    </ligand>
</feature>
<comment type="caution">
    <text evidence="11">The sequence shown here is derived from an EMBL/GenBank/DDBJ whole genome shotgun (WGS) entry which is preliminary data.</text>
</comment>
<dbReference type="PROSITE" id="PS00912">
    <property type="entry name" value="DHODEHASE_2"/>
    <property type="match status" value="1"/>
</dbReference>
<feature type="binding site" evidence="9">
    <location>
        <position position="168"/>
    </location>
    <ligand>
        <name>FMN</name>
        <dbReference type="ChEBI" id="CHEBI:58210"/>
    </ligand>
</feature>
<feature type="binding site" evidence="9">
    <location>
        <begin position="195"/>
        <end position="196"/>
    </location>
    <ligand>
        <name>substrate</name>
    </ligand>
</feature>
<dbReference type="GO" id="GO:0005737">
    <property type="term" value="C:cytoplasm"/>
    <property type="evidence" value="ECO:0007669"/>
    <property type="project" value="UniProtKB-SubCell"/>
</dbReference>
<dbReference type="AlphaFoldDB" id="A0A0P6XUK1"/>
<comment type="catalytic activity">
    <reaction evidence="9">
        <text>(S)-dihydroorotate + A = orotate + AH2</text>
        <dbReference type="Rhea" id="RHEA:18073"/>
        <dbReference type="ChEBI" id="CHEBI:13193"/>
        <dbReference type="ChEBI" id="CHEBI:17499"/>
        <dbReference type="ChEBI" id="CHEBI:30839"/>
        <dbReference type="ChEBI" id="CHEBI:30864"/>
    </reaction>
</comment>
<comment type="subcellular location">
    <subcellularLocation>
        <location evidence="1 9">Cytoplasm</location>
    </subcellularLocation>
</comment>
<feature type="binding site" evidence="9">
    <location>
        <begin position="268"/>
        <end position="269"/>
    </location>
    <ligand>
        <name>FMN</name>
        <dbReference type="ChEBI" id="CHEBI:58210"/>
    </ligand>
</feature>
<feature type="active site" description="Nucleophile" evidence="9">
    <location>
        <position position="132"/>
    </location>
</feature>
<evidence type="ECO:0000256" key="4">
    <source>
        <dbReference type="ARBA" id="ARBA00022490"/>
    </source>
</evidence>
<keyword evidence="5 9" id="KW-0285">Flavoprotein</keyword>
<feature type="binding site" evidence="9">
    <location>
        <position position="129"/>
    </location>
    <ligand>
        <name>FMN</name>
        <dbReference type="ChEBI" id="CHEBI:58210"/>
    </ligand>
</feature>
<dbReference type="InterPro" id="IPR049622">
    <property type="entry name" value="Dihydroorotate_DH_I"/>
</dbReference>
<gene>
    <name evidence="9" type="primary">pyrD</name>
    <name evidence="11" type="ORF">ADN00_06325</name>
</gene>
<evidence type="ECO:0000256" key="5">
    <source>
        <dbReference type="ARBA" id="ARBA00022630"/>
    </source>
</evidence>
<evidence type="ECO:0000313" key="12">
    <source>
        <dbReference type="Proteomes" id="UP000050417"/>
    </source>
</evidence>
<dbReference type="SUPFAM" id="SSF51395">
    <property type="entry name" value="FMN-linked oxidoreductases"/>
    <property type="match status" value="1"/>
</dbReference>
<dbReference type="HAMAP" id="MF_00224">
    <property type="entry name" value="DHO_dh_type1"/>
    <property type="match status" value="1"/>
</dbReference>
<dbReference type="InterPro" id="IPR005720">
    <property type="entry name" value="Dihydroorotate_DH_cat"/>
</dbReference>
<dbReference type="PANTHER" id="PTHR48109:SF1">
    <property type="entry name" value="DIHYDROOROTATE DEHYDROGENASE (FUMARATE)"/>
    <property type="match status" value="1"/>
</dbReference>
<comment type="cofactor">
    <cofactor evidence="9">
        <name>FMN</name>
        <dbReference type="ChEBI" id="CHEBI:58210"/>
    </cofactor>
    <text evidence="9">Binds 1 FMN per subunit.</text>
</comment>
<evidence type="ECO:0000256" key="8">
    <source>
        <dbReference type="ARBA" id="ARBA00023002"/>
    </source>
</evidence>
<keyword evidence="7 9" id="KW-0665">Pyrimidine biosynthesis</keyword>
<evidence type="ECO:0000256" key="2">
    <source>
        <dbReference type="ARBA" id="ARBA00004725"/>
    </source>
</evidence>
<dbReference type="RefSeq" id="WP_075062117.1">
    <property type="nucleotide sequence ID" value="NZ_LGCL01000016.1"/>
</dbReference>
<evidence type="ECO:0000256" key="6">
    <source>
        <dbReference type="ARBA" id="ARBA00022643"/>
    </source>
</evidence>
<feature type="domain" description="Dihydroorotate dehydrogenase catalytic" evidence="10">
    <location>
        <begin position="4"/>
        <end position="290"/>
    </location>
</feature>
<feature type="binding site" evidence="9">
    <location>
        <position position="220"/>
    </location>
    <ligand>
        <name>FMN</name>
        <dbReference type="ChEBI" id="CHEBI:58210"/>
    </ligand>
</feature>
<evidence type="ECO:0000313" key="11">
    <source>
        <dbReference type="EMBL" id="KPL78830.1"/>
    </source>
</evidence>
<dbReference type="CDD" id="cd04740">
    <property type="entry name" value="DHOD_1B_like"/>
    <property type="match status" value="1"/>
</dbReference>
<dbReference type="Gene3D" id="3.20.20.70">
    <property type="entry name" value="Aldolase class I"/>
    <property type="match status" value="1"/>
</dbReference>
<dbReference type="FunFam" id="3.20.20.70:FF:000027">
    <property type="entry name" value="Dihydropyrimidine dehydrogenase [NADP(+)]"/>
    <property type="match status" value="1"/>
</dbReference>